<protein>
    <recommendedName>
        <fullName evidence="3">PGG domain-containing protein</fullName>
    </recommendedName>
</protein>
<comment type="subcellular location">
    <subcellularLocation>
        <location evidence="1">Cell membrane</location>
        <topology evidence="1">Peripheral membrane protein</topology>
    </subcellularLocation>
</comment>
<feature type="transmembrane region" description="Helical" evidence="2">
    <location>
        <begin position="330"/>
        <end position="351"/>
    </location>
</feature>
<feature type="transmembrane region" description="Helical" evidence="2">
    <location>
        <begin position="243"/>
        <end position="264"/>
    </location>
</feature>
<keyword evidence="5" id="KW-1185">Reference proteome</keyword>
<dbReference type="AlphaFoldDB" id="A0AAN9ME63"/>
<proteinExistence type="predicted"/>
<keyword evidence="2" id="KW-1133">Transmembrane helix</keyword>
<dbReference type="Proteomes" id="UP001367508">
    <property type="component" value="Unassembled WGS sequence"/>
</dbReference>
<comment type="caution">
    <text evidence="4">The sequence shown here is derived from an EMBL/GenBank/DDBJ whole genome shotgun (WGS) entry which is preliminary data.</text>
</comment>
<evidence type="ECO:0000256" key="2">
    <source>
        <dbReference type="SAM" id="Phobius"/>
    </source>
</evidence>
<dbReference type="InterPro" id="IPR036770">
    <property type="entry name" value="Ankyrin_rpt-contain_sf"/>
</dbReference>
<reference evidence="4 5" key="1">
    <citation type="submission" date="2024-01" db="EMBL/GenBank/DDBJ databases">
        <title>The genomes of 5 underutilized Papilionoideae crops provide insights into root nodulation and disease resistanc.</title>
        <authorList>
            <person name="Jiang F."/>
        </authorList>
    </citation>
    <scope>NUCLEOTIDE SEQUENCE [LARGE SCALE GENOMIC DNA]</scope>
    <source>
        <strain evidence="4">LVBAO_FW01</strain>
        <tissue evidence="4">Leaves</tissue>
    </source>
</reference>
<keyword evidence="2" id="KW-0472">Membrane</keyword>
<dbReference type="PANTHER" id="PTHR24177:SF215">
    <property type="entry name" value="PGG DOMAIN-CONTAINING PROTEIN"/>
    <property type="match status" value="1"/>
</dbReference>
<dbReference type="GO" id="GO:0005886">
    <property type="term" value="C:plasma membrane"/>
    <property type="evidence" value="ECO:0007669"/>
    <property type="project" value="UniProtKB-SubCell"/>
</dbReference>
<dbReference type="InterPro" id="IPR026961">
    <property type="entry name" value="PGG_dom"/>
</dbReference>
<feature type="transmembrane region" description="Helical" evidence="2">
    <location>
        <begin position="284"/>
        <end position="309"/>
    </location>
</feature>
<dbReference type="SUPFAM" id="SSF48403">
    <property type="entry name" value="Ankyrin repeat"/>
    <property type="match status" value="1"/>
</dbReference>
<feature type="transmembrane region" description="Helical" evidence="2">
    <location>
        <begin position="363"/>
        <end position="386"/>
    </location>
</feature>
<evidence type="ECO:0000256" key="1">
    <source>
        <dbReference type="ARBA" id="ARBA00004202"/>
    </source>
</evidence>
<accession>A0AAN9ME63</accession>
<evidence type="ECO:0000259" key="3">
    <source>
        <dbReference type="Pfam" id="PF13962"/>
    </source>
</evidence>
<sequence>MRKKIHKTAVLSRINRAFWEFAADEWASIDGIWEKKRQQRLAKKLVQRLVEMKDISSFWEPINVRHVTSPTIKPPNVHTKRIKARLKTQSSGIIAGCPFESPLHLAACTGIVEIVESIVDRYPQAIAHIEREQNILHVAVKHRQRRIYRLIKRHGVLKWLASQISNEGRTLLHQVSRMDYYNGGNRVGVVLQLQDELRWFERVKRAIPPPLILHTNDDMLKASELFDIEHEEMLTEAQKWIKGTAQSCSAVAVLVATVVFAAAYTVPGGFNGNGSPILLNSPLFLFFTIADVAALACSLVSVMMFLSILTSPFEMENFLKSLPRKLELGFTLLFWSLTITMLAFSSTILLTVKLEGNKWTTSLIYGVTFFPVAIFGLMQFPIYMAVKYRLKRVLKNCKEVLPRRFTKKAAKKKYCKILY</sequence>
<name>A0AAN9ME63_CANGL</name>
<evidence type="ECO:0000313" key="5">
    <source>
        <dbReference type="Proteomes" id="UP001367508"/>
    </source>
</evidence>
<dbReference type="Pfam" id="PF13962">
    <property type="entry name" value="PGG"/>
    <property type="match status" value="1"/>
</dbReference>
<dbReference type="PANTHER" id="PTHR24177">
    <property type="entry name" value="CASKIN"/>
    <property type="match status" value="1"/>
</dbReference>
<evidence type="ECO:0000313" key="4">
    <source>
        <dbReference type="EMBL" id="KAK7350332.1"/>
    </source>
</evidence>
<gene>
    <name evidence="4" type="ORF">VNO77_08835</name>
</gene>
<organism evidence="4 5">
    <name type="scientific">Canavalia gladiata</name>
    <name type="common">Sword bean</name>
    <name type="synonym">Dolichos gladiatus</name>
    <dbReference type="NCBI Taxonomy" id="3824"/>
    <lineage>
        <taxon>Eukaryota</taxon>
        <taxon>Viridiplantae</taxon>
        <taxon>Streptophyta</taxon>
        <taxon>Embryophyta</taxon>
        <taxon>Tracheophyta</taxon>
        <taxon>Spermatophyta</taxon>
        <taxon>Magnoliopsida</taxon>
        <taxon>eudicotyledons</taxon>
        <taxon>Gunneridae</taxon>
        <taxon>Pentapetalae</taxon>
        <taxon>rosids</taxon>
        <taxon>fabids</taxon>
        <taxon>Fabales</taxon>
        <taxon>Fabaceae</taxon>
        <taxon>Papilionoideae</taxon>
        <taxon>50 kb inversion clade</taxon>
        <taxon>NPAAA clade</taxon>
        <taxon>indigoferoid/millettioid clade</taxon>
        <taxon>Phaseoleae</taxon>
        <taxon>Canavalia</taxon>
    </lineage>
</organism>
<dbReference type="EMBL" id="JAYMYQ010000002">
    <property type="protein sequence ID" value="KAK7350332.1"/>
    <property type="molecule type" value="Genomic_DNA"/>
</dbReference>
<dbReference type="Gene3D" id="1.25.40.20">
    <property type="entry name" value="Ankyrin repeat-containing domain"/>
    <property type="match status" value="1"/>
</dbReference>
<feature type="domain" description="PGG" evidence="3">
    <location>
        <begin position="239"/>
        <end position="349"/>
    </location>
</feature>
<keyword evidence="2" id="KW-0812">Transmembrane</keyword>